<keyword evidence="2" id="KW-0472">Membrane</keyword>
<evidence type="ECO:0000256" key="2">
    <source>
        <dbReference type="SAM" id="Phobius"/>
    </source>
</evidence>
<evidence type="ECO:0000256" key="1">
    <source>
        <dbReference type="SAM" id="MobiDB-lite"/>
    </source>
</evidence>
<name>A0A9P4HZG0_9PEZI</name>
<feature type="transmembrane region" description="Helical" evidence="2">
    <location>
        <begin position="44"/>
        <end position="67"/>
    </location>
</feature>
<dbReference type="EMBL" id="ML978711">
    <property type="protein sequence ID" value="KAF2092136.1"/>
    <property type="molecule type" value="Genomic_DNA"/>
</dbReference>
<accession>A0A9P4HZG0</accession>
<keyword evidence="2" id="KW-0812">Transmembrane</keyword>
<reference evidence="3" key="1">
    <citation type="journal article" date="2020" name="Stud. Mycol.">
        <title>101 Dothideomycetes genomes: a test case for predicting lifestyles and emergence of pathogens.</title>
        <authorList>
            <person name="Haridas S."/>
            <person name="Albert R."/>
            <person name="Binder M."/>
            <person name="Bloem J."/>
            <person name="Labutti K."/>
            <person name="Salamov A."/>
            <person name="Andreopoulos B."/>
            <person name="Baker S."/>
            <person name="Barry K."/>
            <person name="Bills G."/>
            <person name="Bluhm B."/>
            <person name="Cannon C."/>
            <person name="Castanera R."/>
            <person name="Culley D."/>
            <person name="Daum C."/>
            <person name="Ezra D."/>
            <person name="Gonzalez J."/>
            <person name="Henrissat B."/>
            <person name="Kuo A."/>
            <person name="Liang C."/>
            <person name="Lipzen A."/>
            <person name="Lutzoni F."/>
            <person name="Magnuson J."/>
            <person name="Mondo S."/>
            <person name="Nolan M."/>
            <person name="Ohm R."/>
            <person name="Pangilinan J."/>
            <person name="Park H.-J."/>
            <person name="Ramirez L."/>
            <person name="Alfaro M."/>
            <person name="Sun H."/>
            <person name="Tritt A."/>
            <person name="Yoshinaga Y."/>
            <person name="Zwiers L.-H."/>
            <person name="Turgeon B."/>
            <person name="Goodwin S."/>
            <person name="Spatafora J."/>
            <person name="Crous P."/>
            <person name="Grigoriev I."/>
        </authorList>
    </citation>
    <scope>NUCLEOTIDE SEQUENCE</scope>
    <source>
        <strain evidence="3">CBS 121410</strain>
    </source>
</reference>
<dbReference type="Proteomes" id="UP000799776">
    <property type="component" value="Unassembled WGS sequence"/>
</dbReference>
<dbReference type="AlphaFoldDB" id="A0A9P4HZG0"/>
<feature type="transmembrane region" description="Helical" evidence="2">
    <location>
        <begin position="12"/>
        <end position="32"/>
    </location>
</feature>
<gene>
    <name evidence="3" type="ORF">K490DRAFT_53283</name>
</gene>
<proteinExistence type="predicted"/>
<protein>
    <submittedName>
        <fullName evidence="3">Uncharacterized protein</fullName>
    </submittedName>
</protein>
<organism evidence="3 4">
    <name type="scientific">Saccharata proteae CBS 121410</name>
    <dbReference type="NCBI Taxonomy" id="1314787"/>
    <lineage>
        <taxon>Eukaryota</taxon>
        <taxon>Fungi</taxon>
        <taxon>Dikarya</taxon>
        <taxon>Ascomycota</taxon>
        <taxon>Pezizomycotina</taxon>
        <taxon>Dothideomycetes</taxon>
        <taxon>Dothideomycetes incertae sedis</taxon>
        <taxon>Botryosphaeriales</taxon>
        <taxon>Saccharataceae</taxon>
        <taxon>Saccharata</taxon>
    </lineage>
</organism>
<feature type="compositionally biased region" description="Basic residues" evidence="1">
    <location>
        <begin position="181"/>
        <end position="191"/>
    </location>
</feature>
<evidence type="ECO:0000313" key="4">
    <source>
        <dbReference type="Proteomes" id="UP000799776"/>
    </source>
</evidence>
<feature type="region of interest" description="Disordered" evidence="1">
    <location>
        <begin position="175"/>
        <end position="206"/>
    </location>
</feature>
<evidence type="ECO:0000313" key="3">
    <source>
        <dbReference type="EMBL" id="KAF2092136.1"/>
    </source>
</evidence>
<comment type="caution">
    <text evidence="3">The sequence shown here is derived from an EMBL/GenBank/DDBJ whole genome shotgun (WGS) entry which is preliminary data.</text>
</comment>
<keyword evidence="4" id="KW-1185">Reference proteome</keyword>
<feature type="transmembrane region" description="Helical" evidence="2">
    <location>
        <begin position="113"/>
        <end position="134"/>
    </location>
</feature>
<keyword evidence="2" id="KW-1133">Transmembrane helix</keyword>
<sequence length="206" mass="22901">MGDSLVVELALVDLMLVDLMVANLTVVDFLVVDMPVVDLTAVDLTVVDSLVVAFLAVGFLVMDILAVDLTVVDLTVVDLTVVDLTVVDLTVVDLTVADLTVVVDTDTMALNPVVQPTAFLTTILTALILCNFVVTGLTRRMYTFHFCDNRYAWTNKQGETTNWVMIHLDKDMEREENGFSRRGRGLRKTRTKPQISGARKRHRQTM</sequence>